<dbReference type="RefSeq" id="WP_123897955.1">
    <property type="nucleotide sequence ID" value="NZ_RPFJ01000011.1"/>
</dbReference>
<protein>
    <recommendedName>
        <fullName evidence="4">DUF4595 domain-containing protein</fullName>
    </recommendedName>
</protein>
<evidence type="ECO:0000313" key="3">
    <source>
        <dbReference type="Proteomes" id="UP000270856"/>
    </source>
</evidence>
<name>A0A3N4PAS5_9FLAO</name>
<feature type="signal peptide" evidence="1">
    <location>
        <begin position="1"/>
        <end position="28"/>
    </location>
</feature>
<proteinExistence type="predicted"/>
<keyword evidence="3" id="KW-1185">Reference proteome</keyword>
<feature type="chain" id="PRO_5017944104" description="DUF4595 domain-containing protein" evidence="1">
    <location>
        <begin position="29"/>
        <end position="274"/>
    </location>
</feature>
<keyword evidence="1" id="KW-0732">Signal</keyword>
<evidence type="ECO:0000313" key="2">
    <source>
        <dbReference type="EMBL" id="RPD96623.1"/>
    </source>
</evidence>
<reference evidence="2 3" key="1">
    <citation type="submission" date="2018-11" db="EMBL/GenBank/DDBJ databases">
        <title>Aureibaculum marinum gen. nov., sp. nov., a member of the family Flavobacteriaceae isolated from the Bohai Sea.</title>
        <authorList>
            <person name="Ji X."/>
        </authorList>
    </citation>
    <scope>NUCLEOTIDE SEQUENCE [LARGE SCALE GENOMIC DNA]</scope>
    <source>
        <strain evidence="2 3">BH-SD17</strain>
    </source>
</reference>
<dbReference type="Proteomes" id="UP000270856">
    <property type="component" value="Unassembled WGS sequence"/>
</dbReference>
<dbReference type="AlphaFoldDB" id="A0A3N4PAS5"/>
<sequence length="274" mass="31495">MKTKNNTKNFRVYLILVLIGLISISCNQDTSDDDLQQDPEEEHINNEILDLDAKGSCKTVKMIVVNGEIRNSYTINYNAEDKITQAIGDFGKYTFEQNSEGYFFSSYNASGILTNTKDVKLNSSGKPVSFVETIMDDKGKPYREQLNEITYVNGKLSELKVSEDGYQIRLYRYFWNNGNITEIEDNGIIERRYEYYSEHKYPTDGLIGVDFVGFLQTGIILIDGNTNLMKYSKVDTIISDFTYQFNEHGKIVSQKIIRNDLSDPIYFTPTYNCE</sequence>
<evidence type="ECO:0000256" key="1">
    <source>
        <dbReference type="SAM" id="SignalP"/>
    </source>
</evidence>
<dbReference type="EMBL" id="RPFJ01000011">
    <property type="protein sequence ID" value="RPD96623.1"/>
    <property type="molecule type" value="Genomic_DNA"/>
</dbReference>
<comment type="caution">
    <text evidence="2">The sequence shown here is derived from an EMBL/GenBank/DDBJ whole genome shotgun (WGS) entry which is preliminary data.</text>
</comment>
<dbReference type="PROSITE" id="PS51257">
    <property type="entry name" value="PROKAR_LIPOPROTEIN"/>
    <property type="match status" value="1"/>
</dbReference>
<evidence type="ECO:0008006" key="4">
    <source>
        <dbReference type="Google" id="ProtNLM"/>
    </source>
</evidence>
<gene>
    <name evidence="2" type="ORF">EGM88_09680</name>
</gene>
<organism evidence="2 3">
    <name type="scientific">Aureibaculum marinum</name>
    <dbReference type="NCBI Taxonomy" id="2487930"/>
    <lineage>
        <taxon>Bacteria</taxon>
        <taxon>Pseudomonadati</taxon>
        <taxon>Bacteroidota</taxon>
        <taxon>Flavobacteriia</taxon>
        <taxon>Flavobacteriales</taxon>
        <taxon>Flavobacteriaceae</taxon>
        <taxon>Aureibaculum</taxon>
    </lineage>
</organism>
<accession>A0A3N4PAS5</accession>